<comment type="similarity">
    <text evidence="2">Belongs to the mannose-6-phosphate isomerase type 1 family.</text>
</comment>
<dbReference type="InterPro" id="IPR046457">
    <property type="entry name" value="PMI_typeI_cat"/>
</dbReference>
<evidence type="ECO:0000259" key="9">
    <source>
        <dbReference type="Pfam" id="PF20511"/>
    </source>
</evidence>
<evidence type="ECO:0000256" key="6">
    <source>
        <dbReference type="ARBA" id="ARBA00023235"/>
    </source>
</evidence>
<dbReference type="GO" id="GO:0008270">
    <property type="term" value="F:zinc ion binding"/>
    <property type="evidence" value="ECO:0007669"/>
    <property type="project" value="InterPro"/>
</dbReference>
<dbReference type="EC" id="5.3.1.8" evidence="3"/>
<feature type="active site" evidence="7">
    <location>
        <position position="276"/>
    </location>
</feature>
<evidence type="ECO:0000256" key="2">
    <source>
        <dbReference type="ARBA" id="ARBA00010772"/>
    </source>
</evidence>
<keyword evidence="6 10" id="KW-0413">Isomerase</keyword>
<feature type="domain" description="Phosphomannose isomerase type I catalytic" evidence="9">
    <location>
        <begin position="2"/>
        <end position="144"/>
    </location>
</feature>
<gene>
    <name evidence="10" type="ORF">SAMN02745782_01516</name>
</gene>
<dbReference type="SUPFAM" id="SSF51182">
    <property type="entry name" value="RmlC-like cupins"/>
    <property type="match status" value="1"/>
</dbReference>
<dbReference type="InterPro" id="IPR001250">
    <property type="entry name" value="Man6P_Isoase-1"/>
</dbReference>
<dbReference type="PANTHER" id="PTHR10309:SF0">
    <property type="entry name" value="MANNOSE-6-PHOSPHATE ISOMERASE"/>
    <property type="match status" value="1"/>
</dbReference>
<dbReference type="InterPro" id="IPR016305">
    <property type="entry name" value="Mannose-6-P_Isomerase"/>
</dbReference>
<keyword evidence="4 8" id="KW-0479">Metal-binding</keyword>
<dbReference type="InterPro" id="IPR011051">
    <property type="entry name" value="RmlC_Cupin_sf"/>
</dbReference>
<sequence length="394" mass="44710">MIEIKGAIKHYDWGGYYYLPMLLDNHDARQPFAELWLGDHLAGSSTLVDGSPLSAWIEAAPEYRLGKKVVEQFGQRLPYLFKVLDVREPLSIQVHPTLEQAKQGFARENALAIESSRRNYKDNNHKPELMLALSDFYLLHGFRNVTESVAELKKYKSTDSLASLYQELGLKAFVSTIFSLPENELSGLVLPIIKHYRLAYQQNELAKSQSLFWFMRAALRAEREALPFDAGLIMIFIMNLMYVPKGSVVYQDAGIPHAYLEGQNIELMANSDNVIRAGLTAKHVDVQELLAITRFETITPEVVSGEPTDDGGIEYRVPAKDFQLREYHLHQGQALTTPDEEGACVWFVLSGEVRLSNQQHYSRAGSAFYQRPEEVNIIYAQSDTWLYRASAVIE</sequence>
<dbReference type="CDD" id="cd07011">
    <property type="entry name" value="cupin_PMI_type_I_N"/>
    <property type="match status" value="1"/>
</dbReference>
<dbReference type="GO" id="GO:0009298">
    <property type="term" value="P:GDP-mannose biosynthetic process"/>
    <property type="evidence" value="ECO:0007669"/>
    <property type="project" value="InterPro"/>
</dbReference>
<dbReference type="EMBL" id="FUXB01000006">
    <property type="protein sequence ID" value="SJZ84160.1"/>
    <property type="molecule type" value="Genomic_DNA"/>
</dbReference>
<evidence type="ECO:0000256" key="1">
    <source>
        <dbReference type="ARBA" id="ARBA00000757"/>
    </source>
</evidence>
<dbReference type="GO" id="GO:0004476">
    <property type="term" value="F:mannose-6-phosphate isomerase activity"/>
    <property type="evidence" value="ECO:0007669"/>
    <property type="project" value="UniProtKB-EC"/>
</dbReference>
<evidence type="ECO:0000313" key="10">
    <source>
        <dbReference type="EMBL" id="SJZ84160.1"/>
    </source>
</evidence>
<dbReference type="Gene3D" id="2.60.120.10">
    <property type="entry name" value="Jelly Rolls"/>
    <property type="match status" value="2"/>
</dbReference>
<evidence type="ECO:0000256" key="4">
    <source>
        <dbReference type="ARBA" id="ARBA00022723"/>
    </source>
</evidence>
<dbReference type="InterPro" id="IPR014710">
    <property type="entry name" value="RmlC-like_jellyroll"/>
</dbReference>
<feature type="binding site" evidence="8">
    <location>
        <position position="257"/>
    </location>
    <ligand>
        <name>Zn(2+)</name>
        <dbReference type="ChEBI" id="CHEBI:29105"/>
    </ligand>
</feature>
<dbReference type="PRINTS" id="PR00714">
    <property type="entry name" value="MAN6PISMRASE"/>
</dbReference>
<dbReference type="PIRSF" id="PIRSF001480">
    <property type="entry name" value="Mannose-6-phosphate_isomerase"/>
    <property type="match status" value="1"/>
</dbReference>
<dbReference type="Proteomes" id="UP000190834">
    <property type="component" value="Unassembled WGS sequence"/>
</dbReference>
<dbReference type="OrthoDB" id="9792649at2"/>
<feature type="binding site" evidence="8">
    <location>
        <position position="95"/>
    </location>
    <ligand>
        <name>Zn(2+)</name>
        <dbReference type="ChEBI" id="CHEBI:29105"/>
    </ligand>
</feature>
<dbReference type="AlphaFoldDB" id="A0A1T4NXR7"/>
<evidence type="ECO:0000256" key="3">
    <source>
        <dbReference type="ARBA" id="ARBA00011956"/>
    </source>
</evidence>
<organism evidence="10 11">
    <name type="scientific">Vibrio cincinnatiensis DSM 19608</name>
    <dbReference type="NCBI Taxonomy" id="1123491"/>
    <lineage>
        <taxon>Bacteria</taxon>
        <taxon>Pseudomonadati</taxon>
        <taxon>Pseudomonadota</taxon>
        <taxon>Gammaproteobacteria</taxon>
        <taxon>Vibrionales</taxon>
        <taxon>Vibrionaceae</taxon>
        <taxon>Vibrio</taxon>
    </lineage>
</organism>
<evidence type="ECO:0000313" key="11">
    <source>
        <dbReference type="Proteomes" id="UP000190834"/>
    </source>
</evidence>
<dbReference type="PANTHER" id="PTHR10309">
    <property type="entry name" value="MANNOSE-6-PHOSPHATE ISOMERASE"/>
    <property type="match status" value="1"/>
</dbReference>
<evidence type="ECO:0000256" key="8">
    <source>
        <dbReference type="PIRSR" id="PIRSR001480-2"/>
    </source>
</evidence>
<reference evidence="11" key="1">
    <citation type="submission" date="2017-02" db="EMBL/GenBank/DDBJ databases">
        <authorList>
            <person name="Varghese N."/>
            <person name="Submissions S."/>
        </authorList>
    </citation>
    <scope>NUCLEOTIDE SEQUENCE [LARGE SCALE GENOMIC DNA]</scope>
    <source>
        <strain evidence="11">DSM 19608</strain>
    </source>
</reference>
<keyword evidence="11" id="KW-1185">Reference proteome</keyword>
<feature type="binding site" evidence="8">
    <location>
        <position position="128"/>
    </location>
    <ligand>
        <name>Zn(2+)</name>
        <dbReference type="ChEBI" id="CHEBI:29105"/>
    </ligand>
</feature>
<comment type="cofactor">
    <cofactor evidence="8">
        <name>Zn(2+)</name>
        <dbReference type="ChEBI" id="CHEBI:29105"/>
    </cofactor>
    <text evidence="8">Binds 1 zinc ion per subunit.</text>
</comment>
<dbReference type="Pfam" id="PF20511">
    <property type="entry name" value="PMI_typeI_cat"/>
    <property type="match status" value="1"/>
</dbReference>
<keyword evidence="5 8" id="KW-0862">Zinc</keyword>
<protein>
    <recommendedName>
        <fullName evidence="3">mannose-6-phosphate isomerase</fullName>
        <ecNumber evidence="3">5.3.1.8</ecNumber>
    </recommendedName>
</protein>
<dbReference type="InterPro" id="IPR018050">
    <property type="entry name" value="Pmannose_isomerase-type1_CS"/>
</dbReference>
<dbReference type="GeneID" id="70581759"/>
<evidence type="ECO:0000256" key="7">
    <source>
        <dbReference type="PIRSR" id="PIRSR001480-1"/>
    </source>
</evidence>
<dbReference type="RefSeq" id="WP_078925911.1">
    <property type="nucleotide sequence ID" value="NZ_FUXB01000006.1"/>
</dbReference>
<dbReference type="NCBIfam" id="TIGR00218">
    <property type="entry name" value="manA"/>
    <property type="match status" value="1"/>
</dbReference>
<dbReference type="Gene3D" id="1.10.441.10">
    <property type="entry name" value="Phosphomannose Isomerase, domain 2"/>
    <property type="match status" value="1"/>
</dbReference>
<dbReference type="GO" id="GO:0005975">
    <property type="term" value="P:carbohydrate metabolic process"/>
    <property type="evidence" value="ECO:0007669"/>
    <property type="project" value="InterPro"/>
</dbReference>
<dbReference type="STRING" id="1123491.SAMN02745782_01516"/>
<accession>A0A1T4NXR7</accession>
<feature type="binding site" evidence="8">
    <location>
        <position position="93"/>
    </location>
    <ligand>
        <name>Zn(2+)</name>
        <dbReference type="ChEBI" id="CHEBI:29105"/>
    </ligand>
</feature>
<dbReference type="PROSITE" id="PS00965">
    <property type="entry name" value="PMI_I_1"/>
    <property type="match status" value="1"/>
</dbReference>
<evidence type="ECO:0000256" key="5">
    <source>
        <dbReference type="ARBA" id="ARBA00022833"/>
    </source>
</evidence>
<dbReference type="GO" id="GO:0005829">
    <property type="term" value="C:cytosol"/>
    <property type="evidence" value="ECO:0007669"/>
    <property type="project" value="TreeGrafter"/>
</dbReference>
<comment type="catalytic activity">
    <reaction evidence="1">
        <text>D-mannose 6-phosphate = D-fructose 6-phosphate</text>
        <dbReference type="Rhea" id="RHEA:12356"/>
        <dbReference type="ChEBI" id="CHEBI:58735"/>
        <dbReference type="ChEBI" id="CHEBI:61527"/>
        <dbReference type="EC" id="5.3.1.8"/>
    </reaction>
</comment>
<proteinExistence type="inferred from homology"/>
<name>A0A1T4NXR7_VIBCI</name>